<dbReference type="EMBL" id="SRIO01000008">
    <property type="protein sequence ID" value="TFZ82613.1"/>
    <property type="molecule type" value="Genomic_DNA"/>
</dbReference>
<dbReference type="PROSITE" id="PS51354">
    <property type="entry name" value="GLUTAREDOXIN_2"/>
    <property type="match status" value="1"/>
</dbReference>
<dbReference type="InterPro" id="IPR036282">
    <property type="entry name" value="Glutathione-S-Trfase_C_sf"/>
</dbReference>
<feature type="domain" description="GST C-terminal" evidence="2">
    <location>
        <begin position="88"/>
        <end position="207"/>
    </location>
</feature>
<accession>A0A4Z0FAE7</accession>
<dbReference type="SFLD" id="SFLDS00019">
    <property type="entry name" value="Glutathione_Transferase_(cytos"/>
    <property type="match status" value="1"/>
</dbReference>
<dbReference type="InterPro" id="IPR004046">
    <property type="entry name" value="GST_C"/>
</dbReference>
<dbReference type="InterPro" id="IPR004045">
    <property type="entry name" value="Glutathione_S-Trfase_N"/>
</dbReference>
<dbReference type="Gene3D" id="1.20.1050.10">
    <property type="match status" value="1"/>
</dbReference>
<protein>
    <submittedName>
        <fullName evidence="3">Glutathione S-transferase</fullName>
    </submittedName>
</protein>
<dbReference type="PANTHER" id="PTHR44051:SF8">
    <property type="entry name" value="GLUTATHIONE S-TRANSFERASE GSTA"/>
    <property type="match status" value="1"/>
</dbReference>
<dbReference type="InterPro" id="IPR040079">
    <property type="entry name" value="Glutathione_S-Trfase"/>
</dbReference>
<proteinExistence type="predicted"/>
<name>A0A4Z0FAE7_9GAMM</name>
<dbReference type="InterPro" id="IPR010987">
    <property type="entry name" value="Glutathione-S-Trfase_C-like"/>
</dbReference>
<dbReference type="Pfam" id="PF13409">
    <property type="entry name" value="GST_N_2"/>
    <property type="match status" value="1"/>
</dbReference>
<dbReference type="SUPFAM" id="SSF47616">
    <property type="entry name" value="GST C-terminal domain-like"/>
    <property type="match status" value="1"/>
</dbReference>
<reference evidence="3 4" key="1">
    <citation type="journal article" date="2019" name="ISME J.">
        <title>Candidatus Macondimonas diazotrophica, a novel gammaproteobacterial genus dominating crude-oil-contaminated coastal sediments.</title>
        <authorList>
            <person name="Karthikeyan S."/>
            <person name="Konstantinidis K."/>
        </authorList>
    </citation>
    <scope>NUCLEOTIDE SEQUENCE [LARGE SCALE GENOMIC DNA]</scope>
    <source>
        <strain evidence="3 4">KTK01</strain>
    </source>
</reference>
<evidence type="ECO:0000259" key="1">
    <source>
        <dbReference type="PROSITE" id="PS50404"/>
    </source>
</evidence>
<dbReference type="SUPFAM" id="SSF52833">
    <property type="entry name" value="Thioredoxin-like"/>
    <property type="match status" value="1"/>
</dbReference>
<dbReference type="PANTHER" id="PTHR44051">
    <property type="entry name" value="GLUTATHIONE S-TRANSFERASE-RELATED"/>
    <property type="match status" value="1"/>
</dbReference>
<dbReference type="PROSITE" id="PS50405">
    <property type="entry name" value="GST_CTER"/>
    <property type="match status" value="1"/>
</dbReference>
<dbReference type="PROSITE" id="PS50404">
    <property type="entry name" value="GST_NTER"/>
    <property type="match status" value="1"/>
</dbReference>
<evidence type="ECO:0000259" key="2">
    <source>
        <dbReference type="PROSITE" id="PS50405"/>
    </source>
</evidence>
<dbReference type="AlphaFoldDB" id="A0A4Z0FAE7"/>
<feature type="domain" description="GST N-terminal" evidence="1">
    <location>
        <begin position="1"/>
        <end position="83"/>
    </location>
</feature>
<dbReference type="SFLD" id="SFLDG00358">
    <property type="entry name" value="Main_(cytGST)"/>
    <property type="match status" value="1"/>
</dbReference>
<keyword evidence="3" id="KW-0808">Transferase</keyword>
<dbReference type="InterPro" id="IPR036249">
    <property type="entry name" value="Thioredoxin-like_sf"/>
</dbReference>
<keyword evidence="4" id="KW-1185">Reference proteome</keyword>
<dbReference type="GO" id="GO:0016740">
    <property type="term" value="F:transferase activity"/>
    <property type="evidence" value="ECO:0007669"/>
    <property type="project" value="UniProtKB-KW"/>
</dbReference>
<dbReference type="CDD" id="cd03051">
    <property type="entry name" value="GST_N_GTT2_like"/>
    <property type="match status" value="1"/>
</dbReference>
<evidence type="ECO:0000313" key="4">
    <source>
        <dbReference type="Proteomes" id="UP000297890"/>
    </source>
</evidence>
<evidence type="ECO:0000313" key="3">
    <source>
        <dbReference type="EMBL" id="TFZ82613.1"/>
    </source>
</evidence>
<dbReference type="Proteomes" id="UP000297890">
    <property type="component" value="Unassembled WGS sequence"/>
</dbReference>
<organism evidence="3 4">
    <name type="scientific">Candidatus Macondimonas diazotrophica</name>
    <dbReference type="NCBI Taxonomy" id="2305248"/>
    <lineage>
        <taxon>Bacteria</taxon>
        <taxon>Pseudomonadati</taxon>
        <taxon>Pseudomonadota</taxon>
        <taxon>Gammaproteobacteria</taxon>
        <taxon>Chromatiales</taxon>
        <taxon>Ectothiorhodospiraceae</taxon>
        <taxon>Candidatus Macondimonas</taxon>
    </lineage>
</organism>
<sequence length="207" mass="22795">MKIYEFKGFPNPSRVRIALAEKGLIDQVSFISVNVPEGEHREPTFLAKNPWGTVPVLELDDGMVISECTAITEYIDHLDGQPSLTGRTARARAIIHMMQRRAESGLLDAATDYFHHATPGLGPKLELNPNKAWGEARGERVGWTLRQFDAVLAQTPYLAGDVFSVADITAFVGLGFAEFAKIAIPEGLTHIDAWRRRIAERPSVSAA</sequence>
<dbReference type="Gene3D" id="3.40.30.10">
    <property type="entry name" value="Glutaredoxin"/>
    <property type="match status" value="1"/>
</dbReference>
<dbReference type="RefSeq" id="WP_135281859.1">
    <property type="nucleotide sequence ID" value="NZ_SRIO01000008.1"/>
</dbReference>
<comment type="caution">
    <text evidence="3">The sequence shown here is derived from an EMBL/GenBank/DDBJ whole genome shotgun (WGS) entry which is preliminary data.</text>
</comment>
<dbReference type="Pfam" id="PF00043">
    <property type="entry name" value="GST_C"/>
    <property type="match status" value="1"/>
</dbReference>
<gene>
    <name evidence="3" type="ORF">E4680_07870</name>
</gene>
<dbReference type="OrthoDB" id="9797500at2"/>
<dbReference type="InterPro" id="IPR034345">
    <property type="entry name" value="Gtt2-like_N"/>
</dbReference>